<comment type="caution">
    <text evidence="2">The sequence shown here is derived from an EMBL/GenBank/DDBJ whole genome shotgun (WGS) entry which is preliminary data.</text>
</comment>
<dbReference type="OrthoDB" id="43394at2759"/>
<reference evidence="2 3" key="1">
    <citation type="journal article" date="2012" name="Genome Biol.">
        <title>Genome and low-iron response of an oceanic diatom adapted to chronic iron limitation.</title>
        <authorList>
            <person name="Lommer M."/>
            <person name="Specht M."/>
            <person name="Roy A.S."/>
            <person name="Kraemer L."/>
            <person name="Andreson R."/>
            <person name="Gutowska M.A."/>
            <person name="Wolf J."/>
            <person name="Bergner S.V."/>
            <person name="Schilhabel M.B."/>
            <person name="Klostermeier U.C."/>
            <person name="Beiko R.G."/>
            <person name="Rosenstiel P."/>
            <person name="Hippler M."/>
            <person name="Laroche J."/>
        </authorList>
    </citation>
    <scope>NUCLEOTIDE SEQUENCE [LARGE SCALE GENOMIC DNA]</scope>
    <source>
        <strain evidence="2 3">CCMP1005</strain>
    </source>
</reference>
<dbReference type="Proteomes" id="UP000266841">
    <property type="component" value="Unassembled WGS sequence"/>
</dbReference>
<dbReference type="SUPFAM" id="SSF57850">
    <property type="entry name" value="RING/U-box"/>
    <property type="match status" value="1"/>
</dbReference>
<dbReference type="AlphaFoldDB" id="K0SBM5"/>
<dbReference type="PANTHER" id="PTHR40237:SF1">
    <property type="entry name" value="LD44813P"/>
    <property type="match status" value="1"/>
</dbReference>
<evidence type="ECO:0000256" key="1">
    <source>
        <dbReference type="SAM" id="Coils"/>
    </source>
</evidence>
<evidence type="ECO:0008006" key="4">
    <source>
        <dbReference type="Google" id="ProtNLM"/>
    </source>
</evidence>
<dbReference type="PANTHER" id="PTHR40237">
    <property type="entry name" value="LD44813P"/>
    <property type="match status" value="1"/>
</dbReference>
<dbReference type="EMBL" id="AGNL01032357">
    <property type="protein sequence ID" value="EJK56127.1"/>
    <property type="molecule type" value="Genomic_DNA"/>
</dbReference>
<proteinExistence type="predicted"/>
<dbReference type="eggNOG" id="ENOG502QQF2">
    <property type="taxonomic scope" value="Eukaryota"/>
</dbReference>
<gene>
    <name evidence="2" type="ORF">THAOC_24045</name>
</gene>
<protein>
    <recommendedName>
        <fullName evidence="4">RWD domain-containing protein</fullName>
    </recommendedName>
</protein>
<organism evidence="2 3">
    <name type="scientific">Thalassiosira oceanica</name>
    <name type="common">Marine diatom</name>
    <dbReference type="NCBI Taxonomy" id="159749"/>
    <lineage>
        <taxon>Eukaryota</taxon>
        <taxon>Sar</taxon>
        <taxon>Stramenopiles</taxon>
        <taxon>Ochrophyta</taxon>
        <taxon>Bacillariophyta</taxon>
        <taxon>Coscinodiscophyceae</taxon>
        <taxon>Thalassiosirophycidae</taxon>
        <taxon>Thalassiosirales</taxon>
        <taxon>Thalassiosiraceae</taxon>
        <taxon>Thalassiosira</taxon>
    </lineage>
</organism>
<dbReference type="OMA" id="WAHQQAR"/>
<name>K0SBM5_THAOC</name>
<evidence type="ECO:0000313" key="3">
    <source>
        <dbReference type="Proteomes" id="UP000266841"/>
    </source>
</evidence>
<keyword evidence="1" id="KW-0175">Coiled coil</keyword>
<evidence type="ECO:0000313" key="2">
    <source>
        <dbReference type="EMBL" id="EJK56127.1"/>
    </source>
</evidence>
<accession>K0SBM5</accession>
<sequence length="472" mass="53622">MGPRSVAEEIADAKRTFPGVLVATATDSFMQCSYERSPYTRVRLTLSFPDGYPDGHQLIVSVVADDIVPVGLKRKLEGDLNQVAADNKNKGYTQIEHIFRHLTTFINENMFVPCWRELKQCVSLVKTSNENESSTKQSTISIYERQGKIRLGIVASKYHYNCSITVDPAYPDFSPANSGKACLLKVTATNFSEPIVLVLTSQAQEIVRRMQEGLSREKAVLLSNPIKVPKHFHLGAVLDKERVTSNSTILDIKHDTEALKRVNDLRKKEATSVRASGDNGYVNTKQLARDRKNARRAIQKLTEEERKHDEDLNSKERQWQLEEKKRLEGYYDSHIGQGGTIDPQPSLLVLVSFLVQKIKGLVDERCPACKERVLPENPDDLALMYGKHKSARERSKECKRRRPMRVYCGHWYHRDCLTTTMTEPPFGLSCPAPGCGKRIYHPDFSGDIQTLEREWAAKQARLREVEDAMNFL</sequence>
<keyword evidence="3" id="KW-1185">Reference proteome</keyword>
<feature type="coiled-coil region" evidence="1">
    <location>
        <begin position="284"/>
        <end position="318"/>
    </location>
</feature>